<proteinExistence type="predicted"/>
<dbReference type="Proteomes" id="UP000183982">
    <property type="component" value="Unassembled WGS sequence"/>
</dbReference>
<dbReference type="STRING" id="1470563.SAMN05444000_11610"/>
<organism evidence="1 2">
    <name type="scientific">Shimia gijangensis</name>
    <dbReference type="NCBI Taxonomy" id="1470563"/>
    <lineage>
        <taxon>Bacteria</taxon>
        <taxon>Pseudomonadati</taxon>
        <taxon>Pseudomonadota</taxon>
        <taxon>Alphaproteobacteria</taxon>
        <taxon>Rhodobacterales</taxon>
        <taxon>Roseobacteraceae</taxon>
    </lineage>
</organism>
<sequence length="33" mass="3580">MPQGVMNEIEAMLEEIVKGAISEHAHFPAKSGK</sequence>
<evidence type="ECO:0000313" key="2">
    <source>
        <dbReference type="Proteomes" id="UP000183982"/>
    </source>
</evidence>
<dbReference type="AlphaFoldDB" id="A0A1M6NIP4"/>
<name>A0A1M6NIP4_9RHOB</name>
<protein>
    <submittedName>
        <fullName evidence="1">Uncharacterized protein</fullName>
    </submittedName>
</protein>
<keyword evidence="2" id="KW-1185">Reference proteome</keyword>
<dbReference type="EMBL" id="FQZQ01000016">
    <property type="protein sequence ID" value="SHJ95605.1"/>
    <property type="molecule type" value="Genomic_DNA"/>
</dbReference>
<gene>
    <name evidence="1" type="ORF">SAMN05444000_11610</name>
</gene>
<reference evidence="2" key="1">
    <citation type="submission" date="2016-11" db="EMBL/GenBank/DDBJ databases">
        <authorList>
            <person name="Varghese N."/>
            <person name="Submissions S."/>
        </authorList>
    </citation>
    <scope>NUCLEOTIDE SEQUENCE [LARGE SCALE GENOMIC DNA]</scope>
    <source>
        <strain evidence="2">DSM 100564</strain>
    </source>
</reference>
<accession>A0A1M6NIP4</accession>
<evidence type="ECO:0000313" key="1">
    <source>
        <dbReference type="EMBL" id="SHJ95605.1"/>
    </source>
</evidence>